<dbReference type="Pfam" id="PF06486">
    <property type="entry name" value="DUF1093"/>
    <property type="match status" value="1"/>
</dbReference>
<evidence type="ECO:0000313" key="2">
    <source>
        <dbReference type="Proteomes" id="UP000682811"/>
    </source>
</evidence>
<dbReference type="PANTHER" id="PTHR36433">
    <property type="entry name" value="HYPOTHETICAL CYTOSOLIC PROTEIN"/>
    <property type="match status" value="1"/>
</dbReference>
<dbReference type="PANTHER" id="PTHR36433:SF2">
    <property type="entry name" value="YXEA FAMILY PROTEIN"/>
    <property type="match status" value="1"/>
</dbReference>
<sequence>MKKAGIIVALLLIVIIGAYFGLREEIDRYNPLVAEEYVYVQINQQPVPENHRYRYKLNGFNAEGKEKKVTFTASAVLKEGTFLKVMAKGSYTKEWEQLASGDVPKTVMEKLR</sequence>
<dbReference type="InterPro" id="IPR036166">
    <property type="entry name" value="YxeA-like_sf"/>
</dbReference>
<name>A0A919YJT4_9BACL</name>
<dbReference type="Gene3D" id="2.40.50.480">
    <property type="match status" value="1"/>
</dbReference>
<dbReference type="SUPFAM" id="SSF159121">
    <property type="entry name" value="BC4932-like"/>
    <property type="match status" value="1"/>
</dbReference>
<gene>
    <name evidence="1" type="ORF">J34TS1_47300</name>
</gene>
<evidence type="ECO:0000313" key="1">
    <source>
        <dbReference type="EMBL" id="GIO49965.1"/>
    </source>
</evidence>
<dbReference type="RefSeq" id="WP_212980294.1">
    <property type="nucleotide sequence ID" value="NZ_AP025343.1"/>
</dbReference>
<dbReference type="InterPro" id="IPR006542">
    <property type="entry name" value="DUF1093"/>
</dbReference>
<dbReference type="EMBL" id="BORT01000026">
    <property type="protein sequence ID" value="GIO49965.1"/>
    <property type="molecule type" value="Genomic_DNA"/>
</dbReference>
<dbReference type="AlphaFoldDB" id="A0A919YJT4"/>
<keyword evidence="2" id="KW-1185">Reference proteome</keyword>
<protein>
    <submittedName>
        <fullName evidence="1">Ferrichrome ABC transporter permease</fullName>
    </submittedName>
</protein>
<accession>A0A919YJT4</accession>
<comment type="caution">
    <text evidence="1">The sequence shown here is derived from an EMBL/GenBank/DDBJ whole genome shotgun (WGS) entry which is preliminary data.</text>
</comment>
<reference evidence="1 2" key="1">
    <citation type="submission" date="2021-03" db="EMBL/GenBank/DDBJ databases">
        <title>Antimicrobial resistance genes in bacteria isolated from Japanese honey, and their potential for conferring macrolide and lincosamide resistance in the American foulbrood pathogen Paenibacillus larvae.</title>
        <authorList>
            <person name="Okamoto M."/>
            <person name="Kumagai M."/>
            <person name="Kanamori H."/>
            <person name="Takamatsu D."/>
        </authorList>
    </citation>
    <scope>NUCLEOTIDE SEQUENCE [LARGE SCALE GENOMIC DNA]</scope>
    <source>
        <strain evidence="1 2">J34TS1</strain>
    </source>
</reference>
<proteinExistence type="predicted"/>
<dbReference type="NCBIfam" id="TIGR01655">
    <property type="entry name" value="yxeA_fam"/>
    <property type="match status" value="1"/>
</dbReference>
<dbReference type="Proteomes" id="UP000682811">
    <property type="component" value="Unassembled WGS sequence"/>
</dbReference>
<organism evidence="1 2">
    <name type="scientific">Paenibacillus azoreducens</name>
    <dbReference type="NCBI Taxonomy" id="116718"/>
    <lineage>
        <taxon>Bacteria</taxon>
        <taxon>Bacillati</taxon>
        <taxon>Bacillota</taxon>
        <taxon>Bacilli</taxon>
        <taxon>Bacillales</taxon>
        <taxon>Paenibacillaceae</taxon>
        <taxon>Paenibacillus</taxon>
    </lineage>
</organism>